<name>A0A8H4T7T8_9HYPO</name>
<dbReference type="Proteomes" id="UP000622797">
    <property type="component" value="Unassembled WGS sequence"/>
</dbReference>
<dbReference type="EMBL" id="JABEXW010000861">
    <property type="protein sequence ID" value="KAF4952920.1"/>
    <property type="molecule type" value="Genomic_DNA"/>
</dbReference>
<evidence type="ECO:0000256" key="1">
    <source>
        <dbReference type="SAM" id="MobiDB-lite"/>
    </source>
</evidence>
<reference evidence="2" key="2">
    <citation type="submission" date="2020-05" db="EMBL/GenBank/DDBJ databases">
        <authorList>
            <person name="Kim H.-S."/>
            <person name="Proctor R.H."/>
            <person name="Brown D.W."/>
        </authorList>
    </citation>
    <scope>NUCLEOTIDE SEQUENCE</scope>
    <source>
        <strain evidence="2">NRRL 20472</strain>
    </source>
</reference>
<proteinExistence type="predicted"/>
<evidence type="ECO:0000313" key="3">
    <source>
        <dbReference type="Proteomes" id="UP000622797"/>
    </source>
</evidence>
<comment type="caution">
    <text evidence="2">The sequence shown here is derived from an EMBL/GenBank/DDBJ whole genome shotgun (WGS) entry which is preliminary data.</text>
</comment>
<evidence type="ECO:0000313" key="2">
    <source>
        <dbReference type="EMBL" id="KAF4952920.1"/>
    </source>
</evidence>
<accession>A0A8H4T7T8</accession>
<reference evidence="2" key="1">
    <citation type="journal article" date="2020" name="BMC Genomics">
        <title>Correction to: Identification and distribution of gene clusters required for synthesis of sphingolipid metabolism inhibitors in diverse species of the filamentous fungus Fusarium.</title>
        <authorList>
            <person name="Kim H.S."/>
            <person name="Lohmar J.M."/>
            <person name="Busman M."/>
            <person name="Brown D.W."/>
            <person name="Naumann T.A."/>
            <person name="Divon H.H."/>
            <person name="Lysoe E."/>
            <person name="Uhlig S."/>
            <person name="Proctor R.H."/>
        </authorList>
    </citation>
    <scope>NUCLEOTIDE SEQUENCE</scope>
    <source>
        <strain evidence="2">NRRL 20472</strain>
    </source>
</reference>
<protein>
    <submittedName>
        <fullName evidence="2">Uncharacterized protein</fullName>
    </submittedName>
</protein>
<sequence>MSLATVVQDSCIEARELIHKRNPQEGVHTVPRPLRSCLNKPAPTGINLDKKDSGGSSTNTKSSKDGMNFEKSLQKTREPMVLLETRRLDWKEEAFMPETSGHGIDNDDPIIADSDELLPLLDGVTSQKEVRRLEIEKALQEKEAMWSLERHDILERMKRINAHRNARER</sequence>
<feature type="compositionally biased region" description="Basic and acidic residues" evidence="1">
    <location>
        <begin position="62"/>
        <end position="78"/>
    </location>
</feature>
<keyword evidence="3" id="KW-1185">Reference proteome</keyword>
<dbReference type="AlphaFoldDB" id="A0A8H4T7T8"/>
<feature type="region of interest" description="Disordered" evidence="1">
    <location>
        <begin position="23"/>
        <end position="78"/>
    </location>
</feature>
<gene>
    <name evidence="2" type="ORF">FSARC_12541</name>
</gene>
<organism evidence="2 3">
    <name type="scientific">Fusarium sarcochroum</name>
    <dbReference type="NCBI Taxonomy" id="1208366"/>
    <lineage>
        <taxon>Eukaryota</taxon>
        <taxon>Fungi</taxon>
        <taxon>Dikarya</taxon>
        <taxon>Ascomycota</taxon>
        <taxon>Pezizomycotina</taxon>
        <taxon>Sordariomycetes</taxon>
        <taxon>Hypocreomycetidae</taxon>
        <taxon>Hypocreales</taxon>
        <taxon>Nectriaceae</taxon>
        <taxon>Fusarium</taxon>
        <taxon>Fusarium lateritium species complex</taxon>
    </lineage>
</organism>